<evidence type="ECO:0000256" key="1">
    <source>
        <dbReference type="SAM" id="MobiDB-lite"/>
    </source>
</evidence>
<evidence type="ECO:0008006" key="4">
    <source>
        <dbReference type="Google" id="ProtNLM"/>
    </source>
</evidence>
<dbReference type="AlphaFoldDB" id="A0A919ATU9"/>
<reference evidence="2" key="2">
    <citation type="submission" date="2020-09" db="EMBL/GenBank/DDBJ databases">
        <authorList>
            <person name="Sun Q."/>
            <person name="Kim S."/>
        </authorList>
    </citation>
    <scope>NUCLEOTIDE SEQUENCE</scope>
    <source>
        <strain evidence="2">KCTC 42590</strain>
    </source>
</reference>
<comment type="caution">
    <text evidence="2">The sequence shown here is derived from an EMBL/GenBank/DDBJ whole genome shotgun (WGS) entry which is preliminary data.</text>
</comment>
<protein>
    <recommendedName>
        <fullName evidence="4">Flagellar basal-body/hook protein C-terminal domain-containing protein</fullName>
    </recommendedName>
</protein>
<dbReference type="Proteomes" id="UP000630923">
    <property type="component" value="Unassembled WGS sequence"/>
</dbReference>
<evidence type="ECO:0000313" key="3">
    <source>
        <dbReference type="Proteomes" id="UP000630923"/>
    </source>
</evidence>
<keyword evidence="3" id="KW-1185">Reference proteome</keyword>
<organism evidence="2 3">
    <name type="scientific">Kordiimonas sediminis</name>
    <dbReference type="NCBI Taxonomy" id="1735581"/>
    <lineage>
        <taxon>Bacteria</taxon>
        <taxon>Pseudomonadati</taxon>
        <taxon>Pseudomonadota</taxon>
        <taxon>Alphaproteobacteria</taxon>
        <taxon>Kordiimonadales</taxon>
        <taxon>Kordiimonadaceae</taxon>
        <taxon>Kordiimonas</taxon>
    </lineage>
</organism>
<dbReference type="RefSeq" id="WP_191252498.1">
    <property type="nucleotide sequence ID" value="NZ_BNCI01000002.1"/>
</dbReference>
<proteinExistence type="predicted"/>
<gene>
    <name evidence="2" type="ORF">GCM10017044_19850</name>
</gene>
<sequence length="90" mass="9539">MINALNTSAQGMLQAEQRANKAAQNILDATTKSSTTSKTDNSQADVSTADFGGLVESIVDLKQSELSFKANAKTFSRIDDTLGTLLDELA</sequence>
<feature type="compositionally biased region" description="Low complexity" evidence="1">
    <location>
        <begin position="30"/>
        <end position="39"/>
    </location>
</feature>
<feature type="region of interest" description="Disordered" evidence="1">
    <location>
        <begin position="14"/>
        <end position="46"/>
    </location>
</feature>
<reference evidence="2" key="1">
    <citation type="journal article" date="2014" name="Int. J. Syst. Evol. Microbiol.">
        <title>Complete genome sequence of Corynebacterium casei LMG S-19264T (=DSM 44701T), isolated from a smear-ripened cheese.</title>
        <authorList>
            <consortium name="US DOE Joint Genome Institute (JGI-PGF)"/>
            <person name="Walter F."/>
            <person name="Albersmeier A."/>
            <person name="Kalinowski J."/>
            <person name="Ruckert C."/>
        </authorList>
    </citation>
    <scope>NUCLEOTIDE SEQUENCE</scope>
    <source>
        <strain evidence="2">KCTC 42590</strain>
    </source>
</reference>
<name>A0A919ATU9_9PROT</name>
<evidence type="ECO:0000313" key="2">
    <source>
        <dbReference type="EMBL" id="GHF25103.1"/>
    </source>
</evidence>
<dbReference type="EMBL" id="BNCI01000002">
    <property type="protein sequence ID" value="GHF25103.1"/>
    <property type="molecule type" value="Genomic_DNA"/>
</dbReference>
<accession>A0A919ATU9</accession>